<dbReference type="InterPro" id="IPR018211">
    <property type="entry name" value="ADH_Fe_CS"/>
</dbReference>
<dbReference type="EMBL" id="CP071249">
    <property type="protein sequence ID" value="UUF05189.1"/>
    <property type="molecule type" value="Genomic_DNA"/>
</dbReference>
<dbReference type="PROSITE" id="PS00913">
    <property type="entry name" value="ADH_IRON_1"/>
    <property type="match status" value="1"/>
</dbReference>
<evidence type="ECO:0000259" key="3">
    <source>
        <dbReference type="Pfam" id="PF25137"/>
    </source>
</evidence>
<keyword evidence="1" id="KW-0560">Oxidoreductase</keyword>
<dbReference type="Gene3D" id="3.40.50.1970">
    <property type="match status" value="1"/>
</dbReference>
<evidence type="ECO:0000256" key="1">
    <source>
        <dbReference type="ARBA" id="ARBA00023002"/>
    </source>
</evidence>
<name>A0A9Q9FHG8_9FIRM</name>
<dbReference type="InterPro" id="IPR044731">
    <property type="entry name" value="BDH-like"/>
</dbReference>
<evidence type="ECO:0000313" key="7">
    <source>
        <dbReference type="Proteomes" id="UP001058072"/>
    </source>
</evidence>
<dbReference type="PANTHER" id="PTHR43633">
    <property type="entry name" value="ALCOHOL DEHYDROGENASE YQHD"/>
    <property type="match status" value="1"/>
</dbReference>
<dbReference type="FunFam" id="3.40.50.1970:FF:000003">
    <property type="entry name" value="Alcohol dehydrogenase, iron-containing"/>
    <property type="match status" value="1"/>
</dbReference>
<dbReference type="InterPro" id="IPR056798">
    <property type="entry name" value="ADH_Fe_C"/>
</dbReference>
<evidence type="ECO:0000259" key="2">
    <source>
        <dbReference type="Pfam" id="PF00465"/>
    </source>
</evidence>
<dbReference type="GO" id="GO:0046872">
    <property type="term" value="F:metal ion binding"/>
    <property type="evidence" value="ECO:0007669"/>
    <property type="project" value="InterPro"/>
</dbReference>
<dbReference type="PROSITE" id="PS00060">
    <property type="entry name" value="ADH_IRON_2"/>
    <property type="match status" value="1"/>
</dbReference>
<feature type="domain" description="Alcohol dehydrogenase iron-type/glycerol dehydrogenase GldA" evidence="2">
    <location>
        <begin position="9"/>
        <end position="175"/>
    </location>
</feature>
<dbReference type="AlphaFoldDB" id="A0A9Q9FHG8"/>
<evidence type="ECO:0000313" key="4">
    <source>
        <dbReference type="EMBL" id="UUF05189.1"/>
    </source>
</evidence>
<dbReference type="Proteomes" id="UP001058016">
    <property type="component" value="Chromosome"/>
</dbReference>
<dbReference type="GO" id="GO:1990002">
    <property type="term" value="F:methylglyoxal reductase (NADPH) (acetol producing) activity"/>
    <property type="evidence" value="ECO:0007669"/>
    <property type="project" value="TreeGrafter"/>
</dbReference>
<dbReference type="Pfam" id="PF25137">
    <property type="entry name" value="ADH_Fe_C"/>
    <property type="match status" value="1"/>
</dbReference>
<dbReference type="SUPFAM" id="SSF56796">
    <property type="entry name" value="Dehydroquinate synthase-like"/>
    <property type="match status" value="1"/>
</dbReference>
<keyword evidence="6" id="KW-1185">Reference proteome</keyword>
<feature type="domain" description="Fe-containing alcohol dehydrogenase-like C-terminal" evidence="3">
    <location>
        <begin position="187"/>
        <end position="355"/>
    </location>
</feature>
<dbReference type="EMBL" id="CP071250">
    <property type="protein sequence ID" value="UUF09355.1"/>
    <property type="molecule type" value="Genomic_DNA"/>
</dbReference>
<dbReference type="Pfam" id="PF00465">
    <property type="entry name" value="Fe-ADH"/>
    <property type="match status" value="1"/>
</dbReference>
<dbReference type="InterPro" id="IPR001670">
    <property type="entry name" value="ADH_Fe/GldA"/>
</dbReference>
<evidence type="ECO:0000313" key="6">
    <source>
        <dbReference type="Proteomes" id="UP001058016"/>
    </source>
</evidence>
<dbReference type="RefSeq" id="WP_212725189.1">
    <property type="nucleotide sequence ID" value="NZ_CP071249.1"/>
</dbReference>
<organism evidence="5 7">
    <name type="scientific">Turicibacter bilis</name>
    <dbReference type="NCBI Taxonomy" id="2735723"/>
    <lineage>
        <taxon>Bacteria</taxon>
        <taxon>Bacillati</taxon>
        <taxon>Bacillota</taxon>
        <taxon>Erysipelotrichia</taxon>
        <taxon>Erysipelotrichales</taxon>
        <taxon>Turicibacteraceae</taxon>
        <taxon>Turicibacter</taxon>
    </lineage>
</organism>
<dbReference type="PANTHER" id="PTHR43633:SF1">
    <property type="entry name" value="ALCOHOL DEHYDROGENASE YQHD"/>
    <property type="match status" value="1"/>
</dbReference>
<dbReference type="Proteomes" id="UP001058072">
    <property type="component" value="Chromosome"/>
</dbReference>
<gene>
    <name evidence="4" type="ORF">J0J69_08795</name>
    <name evidence="5" type="ORF">J0J70_05185</name>
</gene>
<dbReference type="GO" id="GO:0008106">
    <property type="term" value="F:alcohol dehydrogenase (NADP+) activity"/>
    <property type="evidence" value="ECO:0007669"/>
    <property type="project" value="TreeGrafter"/>
</dbReference>
<dbReference type="GO" id="GO:0005829">
    <property type="term" value="C:cytosol"/>
    <property type="evidence" value="ECO:0007669"/>
    <property type="project" value="TreeGrafter"/>
</dbReference>
<sequence length="385" mass="42354">MNQFNFYNPTKIIFGRDRFNELDHLVPKDAKVLVLYGGGSVKKFGTLDRVLAALPNREILEFGGIEANPRYETLMKAVDVVRAEKIDFLLAVGGGSVIDGTKFIALASYYDGDGLDLLRDRSITANLKQALPLAAVLTLAATGSEMNRGGVVSSPIGKLGFGNDLVFPKFSLVDPSLTFTLPETQVANGVVDTFVHVMEQYMTYPAEGRFQDRTSEGILKTLIEIGRATIDNPTDYDLRANLVWCATMGLNGLIGAGVPQDWATHRIGHELTALFGIDHAKTLAIIMPSLWNIMRDTKREKLLQYGERVLNITTGSEEDRIDQIIETTRQFFESLGIKTRLSDYGIGADQIDSILAALELHNMTALGERGEITLEISRKILEGAI</sequence>
<accession>A0A9Q9FHG8</accession>
<dbReference type="Gene3D" id="1.20.1090.10">
    <property type="entry name" value="Dehydroquinate synthase-like - alpha domain"/>
    <property type="match status" value="1"/>
</dbReference>
<evidence type="ECO:0000313" key="5">
    <source>
        <dbReference type="EMBL" id="UUF09355.1"/>
    </source>
</evidence>
<proteinExistence type="predicted"/>
<protein>
    <submittedName>
        <fullName evidence="5">Iron-containing alcohol dehydrogenase</fullName>
    </submittedName>
</protein>
<reference evidence="5 6" key="1">
    <citation type="submission" date="2021-03" db="EMBL/GenBank/DDBJ databases">
        <title>Comparative Genomics and Metabolomics in the genus Turicibacter.</title>
        <authorList>
            <person name="Maki J."/>
            <person name="Looft T."/>
        </authorList>
    </citation>
    <scope>NUCLEOTIDE SEQUENCE</scope>
    <source>
        <strain evidence="5">ISU324</strain>
        <strain evidence="4 6">MMM721</strain>
    </source>
</reference>
<dbReference type="CDD" id="cd08187">
    <property type="entry name" value="BDH"/>
    <property type="match status" value="1"/>
</dbReference>
<dbReference type="GO" id="GO:1990362">
    <property type="term" value="F:butanol dehydrogenase (NAD+) activity"/>
    <property type="evidence" value="ECO:0007669"/>
    <property type="project" value="InterPro"/>
</dbReference>